<sequence>MDHSAAGALLCVSGQSTPANQGQPKEHTDPFSSTLHKTTAATEPSTIRSKRKAKQVAAKPTPTRIQPPRSTKKAKTQLRRKLIIDTDNEESSETPQI</sequence>
<evidence type="ECO:0000313" key="1">
    <source>
        <dbReference type="EMBL" id="KAK8548011.1"/>
    </source>
</evidence>
<gene>
    <name evidence="1" type="ORF">V6N12_060938</name>
</gene>
<dbReference type="Proteomes" id="UP001472677">
    <property type="component" value="Unassembled WGS sequence"/>
</dbReference>
<evidence type="ECO:0000313" key="2">
    <source>
        <dbReference type="Proteomes" id="UP001472677"/>
    </source>
</evidence>
<proteinExistence type="predicted"/>
<organism evidence="1 2">
    <name type="scientific">Hibiscus sabdariffa</name>
    <name type="common">roselle</name>
    <dbReference type="NCBI Taxonomy" id="183260"/>
    <lineage>
        <taxon>Eukaryota</taxon>
        <taxon>Viridiplantae</taxon>
        <taxon>Streptophyta</taxon>
        <taxon>Embryophyta</taxon>
        <taxon>Tracheophyta</taxon>
        <taxon>Spermatophyta</taxon>
        <taxon>Magnoliopsida</taxon>
        <taxon>eudicotyledons</taxon>
        <taxon>Gunneridae</taxon>
        <taxon>Pentapetalae</taxon>
        <taxon>rosids</taxon>
        <taxon>malvids</taxon>
        <taxon>Malvales</taxon>
        <taxon>Malvaceae</taxon>
        <taxon>Malvoideae</taxon>
        <taxon>Hibiscus</taxon>
    </lineage>
</organism>
<accession>A0ABR2DVM5</accession>
<reference evidence="1 2" key="1">
    <citation type="journal article" date="2024" name="G3 (Bethesda)">
        <title>Genome assembly of Hibiscus sabdariffa L. provides insights into metabolisms of medicinal natural products.</title>
        <authorList>
            <person name="Kim T."/>
        </authorList>
    </citation>
    <scope>NUCLEOTIDE SEQUENCE [LARGE SCALE GENOMIC DNA]</scope>
    <source>
        <strain evidence="1">TK-2024</strain>
        <tissue evidence="1">Old leaves</tissue>
    </source>
</reference>
<dbReference type="EMBL" id="JBBPBM010000021">
    <property type="protein sequence ID" value="KAK8548011.1"/>
    <property type="molecule type" value="Genomic_DNA"/>
</dbReference>
<protein>
    <submittedName>
        <fullName evidence="1">Uncharacterized protein</fullName>
    </submittedName>
</protein>
<comment type="caution">
    <text evidence="1">The sequence shown here is derived from an EMBL/GenBank/DDBJ whole genome shotgun (WGS) entry which is preliminary data.</text>
</comment>
<keyword evidence="2" id="KW-1185">Reference proteome</keyword>
<name>A0ABR2DVM5_9ROSI</name>